<accession>A0A0F9QNA3</accession>
<dbReference type="Pfam" id="PF04456">
    <property type="entry name" value="DUF503"/>
    <property type="match status" value="1"/>
</dbReference>
<reference evidence="1" key="1">
    <citation type="journal article" date="2015" name="Nature">
        <title>Complex archaea that bridge the gap between prokaryotes and eukaryotes.</title>
        <authorList>
            <person name="Spang A."/>
            <person name="Saw J.H."/>
            <person name="Jorgensen S.L."/>
            <person name="Zaremba-Niedzwiedzka K."/>
            <person name="Martijn J."/>
            <person name="Lind A.E."/>
            <person name="van Eijk R."/>
            <person name="Schleper C."/>
            <person name="Guy L."/>
            <person name="Ettema T.J."/>
        </authorList>
    </citation>
    <scope>NUCLEOTIDE SEQUENCE</scope>
</reference>
<organism evidence="1">
    <name type="scientific">marine sediment metagenome</name>
    <dbReference type="NCBI Taxonomy" id="412755"/>
    <lineage>
        <taxon>unclassified sequences</taxon>
        <taxon>metagenomes</taxon>
        <taxon>ecological metagenomes</taxon>
    </lineage>
</organism>
<evidence type="ECO:0008006" key="2">
    <source>
        <dbReference type="Google" id="ProtNLM"/>
    </source>
</evidence>
<comment type="caution">
    <text evidence="1">The sequence shown here is derived from an EMBL/GenBank/DDBJ whole genome shotgun (WGS) entry which is preliminary data.</text>
</comment>
<protein>
    <recommendedName>
        <fullName evidence="2">DUF503 domain-containing protein</fullName>
    </recommendedName>
</protein>
<dbReference type="EMBL" id="LAZR01003800">
    <property type="protein sequence ID" value="KKN14611.1"/>
    <property type="molecule type" value="Genomic_DNA"/>
</dbReference>
<dbReference type="AlphaFoldDB" id="A0A0F9QNA3"/>
<proteinExistence type="predicted"/>
<dbReference type="PANTHER" id="PTHR36441:SF1">
    <property type="entry name" value="DUF503 DOMAIN-CONTAINING PROTEIN"/>
    <property type="match status" value="1"/>
</dbReference>
<dbReference type="SUPFAM" id="SSF103007">
    <property type="entry name" value="Hypothetical protein TT1725"/>
    <property type="match status" value="1"/>
</dbReference>
<dbReference type="Gene3D" id="3.30.70.1120">
    <property type="entry name" value="TT1725-like"/>
    <property type="match status" value="1"/>
</dbReference>
<name>A0A0F9QNA3_9ZZZZ</name>
<evidence type="ECO:0000313" key="1">
    <source>
        <dbReference type="EMBL" id="KKN14611.1"/>
    </source>
</evidence>
<dbReference type="PANTHER" id="PTHR36441">
    <property type="entry name" value="HYPOTHETICAL CYTOSOLIC PROTEIN"/>
    <property type="match status" value="1"/>
</dbReference>
<gene>
    <name evidence="1" type="ORF">LCGC14_0994450</name>
</gene>
<dbReference type="InterPro" id="IPR007546">
    <property type="entry name" value="DUF503"/>
</dbReference>
<sequence>MIIGFLSLEIYIPYSHSLKEKRTRLSGLRNRLKNRYNVAFAELDYHKKWQRTTIGMVTLNNQKKIIESLFSKIIADTEKNIDGHIIEHQIHYF</sequence>
<dbReference type="InterPro" id="IPR036746">
    <property type="entry name" value="TT1725-like_sf"/>
</dbReference>